<gene>
    <name evidence="3" type="ORF">H9L24_18505</name>
</gene>
<dbReference type="PIRSF" id="PIRSF017082">
    <property type="entry name" value="YflP"/>
    <property type="match status" value="1"/>
</dbReference>
<evidence type="ECO:0000313" key="3">
    <source>
        <dbReference type="EMBL" id="QNP58889.1"/>
    </source>
</evidence>
<keyword evidence="4" id="KW-1185">Reference proteome</keyword>
<reference evidence="3 4" key="1">
    <citation type="submission" date="2020-08" db="EMBL/GenBank/DDBJ databases">
        <title>Genome sequence of Acidovorax monticola KACC 19171T.</title>
        <authorList>
            <person name="Hyun D.-W."/>
            <person name="Bae J.-W."/>
        </authorList>
    </citation>
    <scope>NUCLEOTIDE SEQUENCE [LARGE SCALE GENOMIC DNA]</scope>
    <source>
        <strain evidence="3 4">KACC 19171</strain>
    </source>
</reference>
<dbReference type="PANTHER" id="PTHR42928:SF5">
    <property type="entry name" value="BLR1237 PROTEIN"/>
    <property type="match status" value="1"/>
</dbReference>
<comment type="similarity">
    <text evidence="1">Belongs to the UPF0065 (bug) family.</text>
</comment>
<evidence type="ECO:0000313" key="4">
    <source>
        <dbReference type="Proteomes" id="UP000516057"/>
    </source>
</evidence>
<evidence type="ECO:0000256" key="1">
    <source>
        <dbReference type="ARBA" id="ARBA00006987"/>
    </source>
</evidence>
<evidence type="ECO:0000256" key="2">
    <source>
        <dbReference type="SAM" id="SignalP"/>
    </source>
</evidence>
<dbReference type="Gene3D" id="3.40.190.150">
    <property type="entry name" value="Bordetella uptake gene, domain 1"/>
    <property type="match status" value="1"/>
</dbReference>
<dbReference type="EMBL" id="CP060790">
    <property type="protein sequence ID" value="QNP58889.1"/>
    <property type="molecule type" value="Genomic_DNA"/>
</dbReference>
<dbReference type="RefSeq" id="WP_187735874.1">
    <property type="nucleotide sequence ID" value="NZ_CP060790.1"/>
</dbReference>
<dbReference type="AlphaFoldDB" id="A0A7H0HEC3"/>
<dbReference type="Proteomes" id="UP000516057">
    <property type="component" value="Chromosome"/>
</dbReference>
<dbReference type="InterPro" id="IPR042100">
    <property type="entry name" value="Bug_dom1"/>
</dbReference>
<dbReference type="PANTHER" id="PTHR42928">
    <property type="entry name" value="TRICARBOXYLATE-BINDING PROTEIN"/>
    <property type="match status" value="1"/>
</dbReference>
<dbReference type="SUPFAM" id="SSF53850">
    <property type="entry name" value="Periplasmic binding protein-like II"/>
    <property type="match status" value="1"/>
</dbReference>
<proteinExistence type="inferred from homology"/>
<protein>
    <submittedName>
        <fullName evidence="3">Tripartite tricarboxylate transporter substrate binding protein</fullName>
    </submittedName>
</protein>
<feature type="signal peptide" evidence="2">
    <location>
        <begin position="1"/>
        <end position="21"/>
    </location>
</feature>
<accession>A0A7H0HEC3</accession>
<dbReference type="Pfam" id="PF03401">
    <property type="entry name" value="TctC"/>
    <property type="match status" value="1"/>
</dbReference>
<sequence length="319" mass="33663">MHRKQFLAALALGALAPTAFAQDPKPLEWVVGYAAGGGSDIVARAIAESMGAALGRTIIINNKPGAGTNIAAEYTARSRDFGNIMFTADFATIAANPSLFSKLSYNAERDFQPVGLLVRFPMFLVVSNQVPANNYKEFAAWARKQADGVNWASAGPGSPHHLVGELFREHSGLKLTHVPYRGAAPAIQDVVGGQVSAMWVDSASVYPFLAARKVKAIGVASPQRVATAPDVPTLQEQGLAGFEGYAWQGIVVPTGTSSEVVGKFSGALQTALADTRTRARLQALGVEPMPGTPAQMASFSKSEREKWGAVIAKVGVKLD</sequence>
<dbReference type="KEGG" id="amon:H9L24_18505"/>
<dbReference type="Gene3D" id="3.40.190.10">
    <property type="entry name" value="Periplasmic binding protein-like II"/>
    <property type="match status" value="1"/>
</dbReference>
<dbReference type="InterPro" id="IPR005064">
    <property type="entry name" value="BUG"/>
</dbReference>
<feature type="chain" id="PRO_5029008880" evidence="2">
    <location>
        <begin position="22"/>
        <end position="319"/>
    </location>
</feature>
<keyword evidence="2" id="KW-0732">Signal</keyword>
<name>A0A7H0HEC3_9BURK</name>
<organism evidence="3 4">
    <name type="scientific">Paenacidovorax monticola</name>
    <dbReference type="NCBI Taxonomy" id="1926868"/>
    <lineage>
        <taxon>Bacteria</taxon>
        <taxon>Pseudomonadati</taxon>
        <taxon>Pseudomonadota</taxon>
        <taxon>Betaproteobacteria</taxon>
        <taxon>Burkholderiales</taxon>
        <taxon>Comamonadaceae</taxon>
        <taxon>Paenacidovorax</taxon>
    </lineage>
</organism>